<protein>
    <submittedName>
        <fullName evidence="2">Respiratory nitrate reductase 1 subunit alpha</fullName>
        <ecNumber evidence="2">1.7.99.4</ecNumber>
    </submittedName>
</protein>
<dbReference type="AlphaFoldDB" id="A0A379WSN8"/>
<accession>A0A379WSN8</accession>
<dbReference type="Gene3D" id="3.40.50.12440">
    <property type="match status" value="1"/>
</dbReference>
<keyword evidence="1" id="KW-0472">Membrane</keyword>
<gene>
    <name evidence="2" type="primary">narG_2</name>
    <name evidence="2" type="ORF">NCTC8261_03391</name>
</gene>
<dbReference type="EC" id="1.7.99.4" evidence="2"/>
<sequence>MIIVGAGLNHWYHLDMNYRGLINMLVFCVALVRAVAVGRTTSARKNCVRRPAGSRWRLPLTGSVRRVT</sequence>
<evidence type="ECO:0000313" key="2">
    <source>
        <dbReference type="EMBL" id="SUH37109.1"/>
    </source>
</evidence>
<name>A0A379WSN8_SALET</name>
<keyword evidence="1" id="KW-0812">Transmembrane</keyword>
<keyword evidence="1" id="KW-1133">Transmembrane helix</keyword>
<evidence type="ECO:0000256" key="1">
    <source>
        <dbReference type="SAM" id="Phobius"/>
    </source>
</evidence>
<dbReference type="GO" id="GO:0016491">
    <property type="term" value="F:oxidoreductase activity"/>
    <property type="evidence" value="ECO:0007669"/>
    <property type="project" value="UniProtKB-KW"/>
</dbReference>
<evidence type="ECO:0000313" key="3">
    <source>
        <dbReference type="Proteomes" id="UP000254712"/>
    </source>
</evidence>
<proteinExistence type="predicted"/>
<feature type="transmembrane region" description="Helical" evidence="1">
    <location>
        <begin position="18"/>
        <end position="36"/>
    </location>
</feature>
<keyword evidence="2" id="KW-0560">Oxidoreductase</keyword>
<reference evidence="2 3" key="1">
    <citation type="submission" date="2018-06" db="EMBL/GenBank/DDBJ databases">
        <authorList>
            <consortium name="Pathogen Informatics"/>
            <person name="Doyle S."/>
        </authorList>
    </citation>
    <scope>NUCLEOTIDE SEQUENCE [LARGE SCALE GENOMIC DNA]</scope>
    <source>
        <strain evidence="2 3">NCTC8261</strain>
    </source>
</reference>
<organism evidence="2 3">
    <name type="scientific">Salmonella enterica I</name>
    <dbReference type="NCBI Taxonomy" id="59201"/>
    <lineage>
        <taxon>Bacteria</taxon>
        <taxon>Pseudomonadati</taxon>
        <taxon>Pseudomonadota</taxon>
        <taxon>Gammaproteobacteria</taxon>
        <taxon>Enterobacterales</taxon>
        <taxon>Enterobacteriaceae</taxon>
        <taxon>Salmonella</taxon>
    </lineage>
</organism>
<dbReference type="EMBL" id="UGXT01000002">
    <property type="protein sequence ID" value="SUH37109.1"/>
    <property type="molecule type" value="Genomic_DNA"/>
</dbReference>
<dbReference type="Proteomes" id="UP000254712">
    <property type="component" value="Unassembled WGS sequence"/>
</dbReference>